<name>A0AAQ4EZP6_AMBAM</name>
<sequence>MQDLKVYEGNVDCLAPEYQDILARSDELEAEFKRQPCHLERLYGMITDLYIDVYKFKGTNVKSKVPALLQVLDHYEFKALADFFQNKTEPSRMI</sequence>
<dbReference type="EMBL" id="JARKHS020009280">
    <property type="protein sequence ID" value="KAK8780002.1"/>
    <property type="molecule type" value="Genomic_DNA"/>
</dbReference>
<evidence type="ECO:0000259" key="1">
    <source>
        <dbReference type="Pfam" id="PF23349"/>
    </source>
</evidence>
<evidence type="ECO:0000313" key="2">
    <source>
        <dbReference type="EMBL" id="KAK8780002.1"/>
    </source>
</evidence>
<organism evidence="2 3">
    <name type="scientific">Amblyomma americanum</name>
    <name type="common">Lone star tick</name>
    <dbReference type="NCBI Taxonomy" id="6943"/>
    <lineage>
        <taxon>Eukaryota</taxon>
        <taxon>Metazoa</taxon>
        <taxon>Ecdysozoa</taxon>
        <taxon>Arthropoda</taxon>
        <taxon>Chelicerata</taxon>
        <taxon>Arachnida</taxon>
        <taxon>Acari</taxon>
        <taxon>Parasitiformes</taxon>
        <taxon>Ixodida</taxon>
        <taxon>Ixodoidea</taxon>
        <taxon>Ixodidae</taxon>
        <taxon>Amblyomminae</taxon>
        <taxon>Amblyomma</taxon>
    </lineage>
</organism>
<dbReference type="GO" id="GO:0005930">
    <property type="term" value="C:axoneme"/>
    <property type="evidence" value="ECO:0007669"/>
    <property type="project" value="TreeGrafter"/>
</dbReference>
<dbReference type="GO" id="GO:0043005">
    <property type="term" value="C:neuron projection"/>
    <property type="evidence" value="ECO:0007669"/>
    <property type="project" value="TreeGrafter"/>
</dbReference>
<dbReference type="GO" id="GO:0060271">
    <property type="term" value="P:cilium assembly"/>
    <property type="evidence" value="ECO:0007669"/>
    <property type="project" value="TreeGrafter"/>
</dbReference>
<reference evidence="2 3" key="1">
    <citation type="journal article" date="2023" name="Arcadia Sci">
        <title>De novo assembly of a long-read Amblyomma americanum tick genome.</title>
        <authorList>
            <person name="Chou S."/>
            <person name="Poskanzer K.E."/>
            <person name="Rollins M."/>
            <person name="Thuy-Boun P.S."/>
        </authorList>
    </citation>
    <scope>NUCLEOTIDE SEQUENCE [LARGE SCALE GENOMIC DNA]</scope>
    <source>
        <strain evidence="2">F_SG_1</strain>
        <tissue evidence="2">Salivary glands</tissue>
    </source>
</reference>
<keyword evidence="3" id="KW-1185">Reference proteome</keyword>
<dbReference type="GO" id="GO:0034464">
    <property type="term" value="C:BBSome"/>
    <property type="evidence" value="ECO:0007669"/>
    <property type="project" value="TreeGrafter"/>
</dbReference>
<protein>
    <recommendedName>
        <fullName evidence="1">BBS7 helical hairpin domain-containing protein</fullName>
    </recommendedName>
</protein>
<feature type="domain" description="BBS7 helical hairpin" evidence="1">
    <location>
        <begin position="1"/>
        <end position="84"/>
    </location>
</feature>
<dbReference type="GO" id="GO:0016020">
    <property type="term" value="C:membrane"/>
    <property type="evidence" value="ECO:0007669"/>
    <property type="project" value="TreeGrafter"/>
</dbReference>
<dbReference type="AlphaFoldDB" id="A0AAQ4EZP6"/>
<dbReference type="PANTHER" id="PTHR16074">
    <property type="entry name" value="BARDET-BIEDL SYNDROME 7 PROTEIN"/>
    <property type="match status" value="1"/>
</dbReference>
<proteinExistence type="predicted"/>
<gene>
    <name evidence="2" type="ORF">V5799_018659</name>
</gene>
<dbReference type="Pfam" id="PF23349">
    <property type="entry name" value="BBS7_hp"/>
    <property type="match status" value="1"/>
</dbReference>
<dbReference type="GO" id="GO:0008104">
    <property type="term" value="P:intracellular protein localization"/>
    <property type="evidence" value="ECO:0007669"/>
    <property type="project" value="TreeGrafter"/>
</dbReference>
<accession>A0AAQ4EZP6</accession>
<comment type="caution">
    <text evidence="2">The sequence shown here is derived from an EMBL/GenBank/DDBJ whole genome shotgun (WGS) entry which is preliminary data.</text>
</comment>
<dbReference type="PANTHER" id="PTHR16074:SF4">
    <property type="entry name" value="BARDET-BIEDL SYNDROME 7 PROTEIN"/>
    <property type="match status" value="1"/>
</dbReference>
<evidence type="ECO:0000313" key="3">
    <source>
        <dbReference type="Proteomes" id="UP001321473"/>
    </source>
</evidence>
<dbReference type="Proteomes" id="UP001321473">
    <property type="component" value="Unassembled WGS sequence"/>
</dbReference>
<dbReference type="GO" id="GO:0036064">
    <property type="term" value="C:ciliary basal body"/>
    <property type="evidence" value="ECO:0007669"/>
    <property type="project" value="TreeGrafter"/>
</dbReference>
<dbReference type="InterPro" id="IPR056335">
    <property type="entry name" value="BBS7_hairpin"/>
</dbReference>